<gene>
    <name evidence="2" type="ORF">EV385_5189</name>
</gene>
<evidence type="ECO:0008006" key="4">
    <source>
        <dbReference type="Google" id="ProtNLM"/>
    </source>
</evidence>
<evidence type="ECO:0000313" key="2">
    <source>
        <dbReference type="EMBL" id="RZU53279.1"/>
    </source>
</evidence>
<name>A0A4Q7ZS45_9ACTN</name>
<organism evidence="2 3">
    <name type="scientific">Krasilnikovia cinnamomea</name>
    <dbReference type="NCBI Taxonomy" id="349313"/>
    <lineage>
        <taxon>Bacteria</taxon>
        <taxon>Bacillati</taxon>
        <taxon>Actinomycetota</taxon>
        <taxon>Actinomycetes</taxon>
        <taxon>Micromonosporales</taxon>
        <taxon>Micromonosporaceae</taxon>
        <taxon>Krasilnikovia</taxon>
    </lineage>
</organism>
<keyword evidence="3" id="KW-1185">Reference proteome</keyword>
<accession>A0A4Q7ZS45</accession>
<proteinExistence type="predicted"/>
<protein>
    <recommendedName>
        <fullName evidence="4">Transposase</fullName>
    </recommendedName>
</protein>
<evidence type="ECO:0000313" key="3">
    <source>
        <dbReference type="Proteomes" id="UP000292564"/>
    </source>
</evidence>
<dbReference type="EMBL" id="SHKY01000001">
    <property type="protein sequence ID" value="RZU53279.1"/>
    <property type="molecule type" value="Genomic_DNA"/>
</dbReference>
<dbReference type="AlphaFoldDB" id="A0A4Q7ZS45"/>
<feature type="region of interest" description="Disordered" evidence="1">
    <location>
        <begin position="1"/>
        <end position="22"/>
    </location>
</feature>
<sequence length="134" mass="14680">MSRKKGPRSGGSRARRSFTPGQKLDLLTRYEQAVEAGEGGAFLRREGLYSSLISEWRRARDAGLLQGKPAGETVGRPSAEQAEIARLRRELAQAQAKLARTETALTIMGKARELLEDISRSEPDGPDVFGLGKR</sequence>
<dbReference type="Proteomes" id="UP000292564">
    <property type="component" value="Unassembled WGS sequence"/>
</dbReference>
<reference evidence="2 3" key="1">
    <citation type="submission" date="2019-02" db="EMBL/GenBank/DDBJ databases">
        <title>Sequencing the genomes of 1000 actinobacteria strains.</title>
        <authorList>
            <person name="Klenk H.-P."/>
        </authorList>
    </citation>
    <scope>NUCLEOTIDE SEQUENCE [LARGE SCALE GENOMIC DNA]</scope>
    <source>
        <strain evidence="2 3">DSM 45162</strain>
    </source>
</reference>
<evidence type="ECO:0000256" key="1">
    <source>
        <dbReference type="SAM" id="MobiDB-lite"/>
    </source>
</evidence>
<comment type="caution">
    <text evidence="2">The sequence shown here is derived from an EMBL/GenBank/DDBJ whole genome shotgun (WGS) entry which is preliminary data.</text>
</comment>